<reference evidence="1 2" key="1">
    <citation type="submission" date="2015-09" db="EMBL/GenBank/DDBJ databases">
        <title>Genome announcement of multiple Pseudomonas syringae strains.</title>
        <authorList>
            <person name="Thakur S."/>
            <person name="Wang P.W."/>
            <person name="Gong Y."/>
            <person name="Weir B.S."/>
            <person name="Guttman D.S."/>
        </authorList>
    </citation>
    <scope>NUCLEOTIDE SEQUENCE [LARGE SCALE GENOMIC DNA]</scope>
    <source>
        <strain evidence="1 2">ICMP2802</strain>
    </source>
</reference>
<name>A0A0P9HXD6_PSESX</name>
<dbReference type="Proteomes" id="UP000050297">
    <property type="component" value="Unassembled WGS sequence"/>
</dbReference>
<protein>
    <submittedName>
        <fullName evidence="1">Uncharacterized protein</fullName>
    </submittedName>
</protein>
<dbReference type="EMBL" id="LJPM01000135">
    <property type="protein sequence ID" value="KPW23868.1"/>
    <property type="molecule type" value="Genomic_DNA"/>
</dbReference>
<gene>
    <name evidence="1" type="ORF">ALO91_100857</name>
</gene>
<sequence length="44" mass="4927">MPNQESDMIAIPRSIALLASLDLIIGLPRAFTEYPGTTYEETMR</sequence>
<evidence type="ECO:0000313" key="2">
    <source>
        <dbReference type="Proteomes" id="UP000050297"/>
    </source>
</evidence>
<comment type="caution">
    <text evidence="1">The sequence shown here is derived from an EMBL/GenBank/DDBJ whole genome shotgun (WGS) entry which is preliminary data.</text>
</comment>
<dbReference type="PATRIC" id="fig|199198.5.peg.3356"/>
<dbReference type="AlphaFoldDB" id="A0A0P9HXD6"/>
<accession>A0A0P9HXD6</accession>
<evidence type="ECO:0000313" key="1">
    <source>
        <dbReference type="EMBL" id="KPW23868.1"/>
    </source>
</evidence>
<organism evidence="1 2">
    <name type="scientific">Pseudomonas syringae pv. aceris</name>
    <dbReference type="NCBI Taxonomy" id="199198"/>
    <lineage>
        <taxon>Bacteria</taxon>
        <taxon>Pseudomonadati</taxon>
        <taxon>Pseudomonadota</taxon>
        <taxon>Gammaproteobacteria</taxon>
        <taxon>Pseudomonadales</taxon>
        <taxon>Pseudomonadaceae</taxon>
        <taxon>Pseudomonas</taxon>
        <taxon>Pseudomonas syringae</taxon>
    </lineage>
</organism>
<proteinExistence type="predicted"/>